<name>A0AAD4HY30_9PEZI</name>
<evidence type="ECO:0000313" key="5">
    <source>
        <dbReference type="Proteomes" id="UP001197093"/>
    </source>
</evidence>
<evidence type="ECO:0008006" key="6">
    <source>
        <dbReference type="Google" id="ProtNLM"/>
    </source>
</evidence>
<keyword evidence="2" id="KW-1133">Transmembrane helix</keyword>
<sequence length="525" mass="54152">MGLHLLYGAALFGASVHALAFPGPQPTDPFQALPQNGWSARPTPAPEAHVVLRRQQNILPSTYLLAPDNTCGFINGIAKSAYACMGDDMKCAFIPSSSKVAGAAGCCKGDDCAFRVSCVGDADIDDDCDSKCQADALTLKCTGSAKFCATVSFPGGVTDYYCGTKRVIGVLRAQTTNADDKTRTMSTVKVTSTTTKASSTTTSKTSSTSSTSQSSSTSSGASSSTSAAPKTTSSATNTAVAGAATSSAPPVATAAAPTPVGAIVGGVIGGIALIALIVLGAVFLRQHKKKHAASELSPPQPFMSQPSFSTTQPPAPSYAQTTASSRMSYEPMPHTVSSATATPAQMYAVPATAAAGGAAGGAAAAAGAFSSYSNSNNHNNNRQQHHPGSIHSNNYPDPSPLTTPGHSPNPQYQHQPRAPPPLPQPSYYNHANHSPQPSHDHGPWMGAVEPPDRQSTSTPVSTYNGTTPVSPASALGPMPGEPPHHQQQGAMGGVPLILQPGMGALAGRERKRERKHQRERERERE</sequence>
<feature type="transmembrane region" description="Helical" evidence="2">
    <location>
        <begin position="260"/>
        <end position="284"/>
    </location>
</feature>
<feature type="region of interest" description="Disordered" evidence="1">
    <location>
        <begin position="292"/>
        <end position="336"/>
    </location>
</feature>
<evidence type="ECO:0000256" key="3">
    <source>
        <dbReference type="SAM" id="SignalP"/>
    </source>
</evidence>
<dbReference type="Proteomes" id="UP001197093">
    <property type="component" value="Unassembled WGS sequence"/>
</dbReference>
<feature type="region of interest" description="Disordered" evidence="1">
    <location>
        <begin position="374"/>
        <end position="525"/>
    </location>
</feature>
<keyword evidence="2" id="KW-0812">Transmembrane</keyword>
<feature type="region of interest" description="Disordered" evidence="1">
    <location>
        <begin position="181"/>
        <end position="233"/>
    </location>
</feature>
<protein>
    <recommendedName>
        <fullName evidence="6">Mid2 domain-containing protein</fullName>
    </recommendedName>
</protein>
<proteinExistence type="predicted"/>
<evidence type="ECO:0000256" key="2">
    <source>
        <dbReference type="SAM" id="Phobius"/>
    </source>
</evidence>
<feature type="chain" id="PRO_5042120683" description="Mid2 domain-containing protein" evidence="3">
    <location>
        <begin position="21"/>
        <end position="525"/>
    </location>
</feature>
<feature type="compositionally biased region" description="Polar residues" evidence="1">
    <location>
        <begin position="390"/>
        <end position="412"/>
    </location>
</feature>
<feature type="compositionally biased region" description="Basic and acidic residues" evidence="1">
    <location>
        <begin position="516"/>
        <end position="525"/>
    </location>
</feature>
<dbReference type="EMBL" id="JAHCVI010000005">
    <property type="protein sequence ID" value="KAG7285183.1"/>
    <property type="molecule type" value="Genomic_DNA"/>
</dbReference>
<gene>
    <name evidence="4" type="ORF">NEMBOFW57_009804</name>
</gene>
<dbReference type="AlphaFoldDB" id="A0AAD4HY30"/>
<keyword evidence="2" id="KW-0472">Membrane</keyword>
<organism evidence="4 5">
    <name type="scientific">Staphylotrichum longicolle</name>
    <dbReference type="NCBI Taxonomy" id="669026"/>
    <lineage>
        <taxon>Eukaryota</taxon>
        <taxon>Fungi</taxon>
        <taxon>Dikarya</taxon>
        <taxon>Ascomycota</taxon>
        <taxon>Pezizomycotina</taxon>
        <taxon>Sordariomycetes</taxon>
        <taxon>Sordariomycetidae</taxon>
        <taxon>Sordariales</taxon>
        <taxon>Chaetomiaceae</taxon>
        <taxon>Staphylotrichum</taxon>
    </lineage>
</organism>
<keyword evidence="3" id="KW-0732">Signal</keyword>
<evidence type="ECO:0000313" key="4">
    <source>
        <dbReference type="EMBL" id="KAG7285183.1"/>
    </source>
</evidence>
<feature type="signal peptide" evidence="3">
    <location>
        <begin position="1"/>
        <end position="20"/>
    </location>
</feature>
<accession>A0AAD4HY30</accession>
<comment type="caution">
    <text evidence="4">The sequence shown here is derived from an EMBL/GenBank/DDBJ whole genome shotgun (WGS) entry which is preliminary data.</text>
</comment>
<feature type="compositionally biased region" description="Polar residues" evidence="1">
    <location>
        <begin position="453"/>
        <end position="470"/>
    </location>
</feature>
<evidence type="ECO:0000256" key="1">
    <source>
        <dbReference type="SAM" id="MobiDB-lite"/>
    </source>
</evidence>
<keyword evidence="5" id="KW-1185">Reference proteome</keyword>
<feature type="compositionally biased region" description="Low complexity" evidence="1">
    <location>
        <begin position="184"/>
        <end position="233"/>
    </location>
</feature>
<reference evidence="4" key="1">
    <citation type="submission" date="2023-02" db="EMBL/GenBank/DDBJ databases">
        <authorList>
            <person name="Palmer J.M."/>
        </authorList>
    </citation>
    <scope>NUCLEOTIDE SEQUENCE</scope>
    <source>
        <strain evidence="4">FW57</strain>
    </source>
</reference>
<feature type="compositionally biased region" description="Polar residues" evidence="1">
    <location>
        <begin position="426"/>
        <end position="437"/>
    </location>
</feature>
<feature type="compositionally biased region" description="Polar residues" evidence="1">
    <location>
        <begin position="318"/>
        <end position="327"/>
    </location>
</feature>